<gene>
    <name evidence="2" type="ORF">Cdeb_03362</name>
</gene>
<name>A0A420VFP4_9BACI</name>
<dbReference type="EMBL" id="AZRV01000022">
    <property type="protein sequence ID" value="RKO62385.1"/>
    <property type="molecule type" value="Genomic_DNA"/>
</dbReference>
<dbReference type="RefSeq" id="WP_120668139.1">
    <property type="nucleotide sequence ID" value="NZ_AZRV01000022.1"/>
</dbReference>
<dbReference type="Proteomes" id="UP000286235">
    <property type="component" value="Unassembled WGS sequence"/>
</dbReference>
<keyword evidence="3" id="KW-1185">Reference proteome</keyword>
<evidence type="ECO:0000256" key="1">
    <source>
        <dbReference type="SAM" id="MobiDB-lite"/>
    </source>
</evidence>
<organism evidence="2 3">
    <name type="scientific">Caldibacillus debilis GB1</name>
    <dbReference type="NCBI Taxonomy" id="1339248"/>
    <lineage>
        <taxon>Bacteria</taxon>
        <taxon>Bacillati</taxon>
        <taxon>Bacillota</taxon>
        <taxon>Bacilli</taxon>
        <taxon>Bacillales</taxon>
        <taxon>Bacillaceae</taxon>
        <taxon>Caldibacillus</taxon>
    </lineage>
</organism>
<sequence>MGFWRRLFNKEPEKQRVVIQLINETGNGFYSWHGELYKSDIVRSAIRPTARAIGKLVPKHIREDVNGIKVNPEPYMRFLLEEPNPFMTGQMLQEKLATQLLLNNNAFALIIRDEFGYPSQIYPIPAVSVEAVYENEELFLKFNLRNGKIFQFPYRDIIHLRQDFHMNDIFGDAPAVAITDLMEVVYTTDQGIVKAIKNSNIIKWLLKFKQVLRPEDIKKNVEEFTQNYLSIDSETGGAAGIDAKADIEQVQPQSYVPDDKQMDKTIQRVYSFFNTNENIVQSKFTEDEWTAFYESVIEPIAIQMSQEFTRKLFNRRERGFGNKIIFESSNLQYASMQTKLGLVQMVDRGAMTPNEWRQVLNLGPIEGGDKPIRRLDTAPITEGGENSGEGQNQGNNRVKQR</sequence>
<evidence type="ECO:0000313" key="3">
    <source>
        <dbReference type="Proteomes" id="UP000286235"/>
    </source>
</evidence>
<protein>
    <submittedName>
        <fullName evidence="2">Phage-related protein</fullName>
    </submittedName>
</protein>
<feature type="compositionally biased region" description="Basic and acidic residues" evidence="1">
    <location>
        <begin position="367"/>
        <end position="376"/>
    </location>
</feature>
<dbReference type="Pfam" id="PF04860">
    <property type="entry name" value="Phage_portal"/>
    <property type="match status" value="1"/>
</dbReference>
<dbReference type="AlphaFoldDB" id="A0A420VFP4"/>
<evidence type="ECO:0000313" key="2">
    <source>
        <dbReference type="EMBL" id="RKO62385.1"/>
    </source>
</evidence>
<proteinExistence type="predicted"/>
<feature type="compositionally biased region" description="Low complexity" evidence="1">
    <location>
        <begin position="382"/>
        <end position="401"/>
    </location>
</feature>
<dbReference type="InterPro" id="IPR006944">
    <property type="entry name" value="Phage/GTA_portal"/>
</dbReference>
<feature type="region of interest" description="Disordered" evidence="1">
    <location>
        <begin position="361"/>
        <end position="401"/>
    </location>
</feature>
<comment type="caution">
    <text evidence="2">The sequence shown here is derived from an EMBL/GenBank/DDBJ whole genome shotgun (WGS) entry which is preliminary data.</text>
</comment>
<reference evidence="2 3" key="1">
    <citation type="submission" date="2013-12" db="EMBL/GenBank/DDBJ databases">
        <title>Genome and proteome characterization of Caldibacillus debilis GB1 derived from a cellulolytic aero-tolerant co-culture.</title>
        <authorList>
            <person name="Wushke S.T."/>
            <person name="Zhang X."/>
            <person name="Fristensky B."/>
            <person name="Wilkins J.A."/>
            <person name="Levin D.B."/>
            <person name="Sparling R."/>
        </authorList>
    </citation>
    <scope>NUCLEOTIDE SEQUENCE [LARGE SCALE GENOMIC DNA]</scope>
    <source>
        <strain evidence="2 3">GB1</strain>
    </source>
</reference>
<accession>A0A420VFP4</accession>